<keyword evidence="3" id="KW-1185">Reference proteome</keyword>
<dbReference type="Proteomes" id="UP001500897">
    <property type="component" value="Unassembled WGS sequence"/>
</dbReference>
<dbReference type="PANTHER" id="PTHR46637">
    <property type="entry name" value="TIS1421-TRANSPOSASE PROTEIN A"/>
    <property type="match status" value="1"/>
</dbReference>
<protein>
    <recommendedName>
        <fullName evidence="1">Insertion element IS402-like domain-containing protein</fullName>
    </recommendedName>
</protein>
<feature type="domain" description="Insertion element IS402-like" evidence="1">
    <location>
        <begin position="9"/>
        <end position="80"/>
    </location>
</feature>
<name>A0ABN2YFK4_9ACTN</name>
<dbReference type="InterPro" id="IPR025161">
    <property type="entry name" value="IS402-like_dom"/>
</dbReference>
<evidence type="ECO:0000313" key="2">
    <source>
        <dbReference type="EMBL" id="GAA2126425.1"/>
    </source>
</evidence>
<gene>
    <name evidence="2" type="ORF">GCM10009759_78800</name>
</gene>
<comment type="caution">
    <text evidence="2">The sequence shown here is derived from an EMBL/GenBank/DDBJ whole genome shotgun (WGS) entry which is preliminary data.</text>
</comment>
<sequence length="168" mass="19034">MGRGERGDLSDAEWERLRPFLPVSNGRCGRWRDHRQVIDGILHRVRTGVHWRDLPERFGPWKTVYERHRLWSADGTWERLLQRIQAAADAAGEIDWDVSVDSTIVRAHQHAAGARIDPPPALGGSKGAEMVEHQDESPWQSLVGRLVEVVREARDWAVRAAASPARSI</sequence>
<evidence type="ECO:0000259" key="1">
    <source>
        <dbReference type="Pfam" id="PF13340"/>
    </source>
</evidence>
<dbReference type="EMBL" id="BAAANS010000122">
    <property type="protein sequence ID" value="GAA2126425.1"/>
    <property type="molecule type" value="Genomic_DNA"/>
</dbReference>
<proteinExistence type="predicted"/>
<dbReference type="NCBIfam" id="NF033580">
    <property type="entry name" value="transpos_IS5_3"/>
    <property type="match status" value="1"/>
</dbReference>
<dbReference type="Pfam" id="PF13340">
    <property type="entry name" value="DUF4096"/>
    <property type="match status" value="1"/>
</dbReference>
<organism evidence="2 3">
    <name type="scientific">Kitasatospora saccharophila</name>
    <dbReference type="NCBI Taxonomy" id="407973"/>
    <lineage>
        <taxon>Bacteria</taxon>
        <taxon>Bacillati</taxon>
        <taxon>Actinomycetota</taxon>
        <taxon>Actinomycetes</taxon>
        <taxon>Kitasatosporales</taxon>
        <taxon>Streptomycetaceae</taxon>
        <taxon>Kitasatospora</taxon>
    </lineage>
</organism>
<dbReference type="PANTHER" id="PTHR46637:SF1">
    <property type="entry name" value="BLL5188 PROTEIN"/>
    <property type="match status" value="1"/>
</dbReference>
<accession>A0ABN2YFK4</accession>
<dbReference type="InterPro" id="IPR052909">
    <property type="entry name" value="Transposase_6_like"/>
</dbReference>
<reference evidence="3" key="1">
    <citation type="journal article" date="2019" name="Int. J. Syst. Evol. Microbiol.">
        <title>The Global Catalogue of Microorganisms (GCM) 10K type strain sequencing project: providing services to taxonomists for standard genome sequencing and annotation.</title>
        <authorList>
            <consortium name="The Broad Institute Genomics Platform"/>
            <consortium name="The Broad Institute Genome Sequencing Center for Infectious Disease"/>
            <person name="Wu L."/>
            <person name="Ma J."/>
        </authorList>
    </citation>
    <scope>NUCLEOTIDE SEQUENCE [LARGE SCALE GENOMIC DNA]</scope>
    <source>
        <strain evidence="3">JCM 14559</strain>
    </source>
</reference>
<evidence type="ECO:0000313" key="3">
    <source>
        <dbReference type="Proteomes" id="UP001500897"/>
    </source>
</evidence>